<organism evidence="1">
    <name type="scientific">Fagus sylvatica</name>
    <name type="common">Beechnut</name>
    <dbReference type="NCBI Taxonomy" id="28930"/>
    <lineage>
        <taxon>Eukaryota</taxon>
        <taxon>Viridiplantae</taxon>
        <taxon>Streptophyta</taxon>
        <taxon>Embryophyta</taxon>
        <taxon>Tracheophyta</taxon>
        <taxon>Spermatophyta</taxon>
        <taxon>Magnoliopsida</taxon>
        <taxon>eudicotyledons</taxon>
        <taxon>Gunneridae</taxon>
        <taxon>Pentapetalae</taxon>
        <taxon>rosids</taxon>
        <taxon>fabids</taxon>
        <taxon>Fagales</taxon>
        <taxon>Fagaceae</taxon>
        <taxon>Fagus</taxon>
    </lineage>
</organism>
<evidence type="ECO:0000313" key="1">
    <source>
        <dbReference type="EMBL" id="SPD00513.1"/>
    </source>
</evidence>
<dbReference type="AlphaFoldDB" id="A0A2N9GLX7"/>
<name>A0A2N9GLX7_FAGSY</name>
<reference evidence="1" key="1">
    <citation type="submission" date="2018-02" db="EMBL/GenBank/DDBJ databases">
        <authorList>
            <person name="Cohen D.B."/>
            <person name="Kent A.D."/>
        </authorList>
    </citation>
    <scope>NUCLEOTIDE SEQUENCE</scope>
</reference>
<dbReference type="EMBL" id="OIVN01002096">
    <property type="protein sequence ID" value="SPD00513.1"/>
    <property type="molecule type" value="Genomic_DNA"/>
</dbReference>
<protein>
    <submittedName>
        <fullName evidence="1">Uncharacterized protein</fullName>
    </submittedName>
</protein>
<gene>
    <name evidence="1" type="ORF">FSB_LOCUS28395</name>
</gene>
<sequence>MPKQDKNLLYVIEPGHYANEKPIGISEKSRRHSGVWAWKNCSKEIRGGKTANTRNFRSFGFSVSVDSVVAWACRRGGGYSVVLIRWWLIRWYRFLPISLLLSSGVVVVNGLKECPPRWPRREGENHPSLPRWLAVPDPCRSGGHPRQACRLGLPCPIPAGLEVTHGQACRLGLPAHPFWLVTE</sequence>
<accession>A0A2N9GLX7</accession>
<proteinExistence type="predicted"/>